<dbReference type="OrthoDB" id="3322489at2"/>
<organism evidence="2 3">
    <name type="scientific">Bathymodiolus thermophilus thioautotrophic gill symbiont</name>
    <dbReference type="NCBI Taxonomy" id="2360"/>
    <lineage>
        <taxon>Bacteria</taxon>
        <taxon>Pseudomonadati</taxon>
        <taxon>Pseudomonadota</taxon>
        <taxon>Gammaproteobacteria</taxon>
        <taxon>sulfur-oxidizing symbionts</taxon>
    </lineage>
</organism>
<dbReference type="GO" id="GO:0005524">
    <property type="term" value="F:ATP binding"/>
    <property type="evidence" value="ECO:0007669"/>
    <property type="project" value="InterPro"/>
</dbReference>
<proteinExistence type="predicted"/>
<evidence type="ECO:0000259" key="1">
    <source>
        <dbReference type="Pfam" id="PF13304"/>
    </source>
</evidence>
<dbReference type="PANTHER" id="PTHR43581:SF4">
    <property type="entry name" value="ATP_GTP PHOSPHATASE"/>
    <property type="match status" value="1"/>
</dbReference>
<dbReference type="InterPro" id="IPR051396">
    <property type="entry name" value="Bact_Antivir_Def_Nuclease"/>
</dbReference>
<gene>
    <name evidence="2" type="ORF">BGC33_10435</name>
</gene>
<dbReference type="Proteomes" id="UP000182798">
    <property type="component" value="Unassembled WGS sequence"/>
</dbReference>
<protein>
    <recommendedName>
        <fullName evidence="1">ATPase AAA-type core domain-containing protein</fullName>
    </recommendedName>
</protein>
<dbReference type="Gene3D" id="3.40.50.300">
    <property type="entry name" value="P-loop containing nucleotide triphosphate hydrolases"/>
    <property type="match status" value="1"/>
</dbReference>
<dbReference type="RefSeq" id="WP_071564669.1">
    <property type="nucleotide sequence ID" value="NZ_MIQH01000674.1"/>
</dbReference>
<dbReference type="InterPro" id="IPR027417">
    <property type="entry name" value="P-loop_NTPase"/>
</dbReference>
<dbReference type="InterPro" id="IPR003959">
    <property type="entry name" value="ATPase_AAA_core"/>
</dbReference>
<feature type="domain" description="ATPase AAA-type core" evidence="1">
    <location>
        <begin position="27"/>
        <end position="265"/>
    </location>
</feature>
<evidence type="ECO:0000313" key="3">
    <source>
        <dbReference type="Proteomes" id="UP000182798"/>
    </source>
</evidence>
<dbReference type="EMBL" id="MIQH01000674">
    <property type="protein sequence ID" value="OIR24426.1"/>
    <property type="molecule type" value="Genomic_DNA"/>
</dbReference>
<sequence>MTHCIKKINIKRFKHFDNFAVEGLARVNLVTGKNNVGKTAFLEAVHANTSALALSFFYSRLLNIKFRRENLNILIDKDEVDGRSYLEQNNGFNVVSDIHKTTAFSINGDSGVKQYIFELNGQRTIVNSNDFSFSGERLENNFFVDNFGVANSDIIHAFSKMQELDQEQLLVQELTKFDSNITDFKIINGKPKCKINNAYLELTELGDGTQHLISIITLLFQCKEGYLFIDEMDNGIHYQQLDNVWQIILNISKKLKVQVFATTHSKECLESYARAAEQLQDKDIALIELGKSDGTLKNIVFNYDQTIKKISQGLGVRGW</sequence>
<dbReference type="PANTHER" id="PTHR43581">
    <property type="entry name" value="ATP/GTP PHOSPHATASE"/>
    <property type="match status" value="1"/>
</dbReference>
<dbReference type="AlphaFoldDB" id="A0A1J5TUD3"/>
<comment type="caution">
    <text evidence="2">The sequence shown here is derived from an EMBL/GenBank/DDBJ whole genome shotgun (WGS) entry which is preliminary data.</text>
</comment>
<dbReference type="GO" id="GO:0016887">
    <property type="term" value="F:ATP hydrolysis activity"/>
    <property type="evidence" value="ECO:0007669"/>
    <property type="project" value="InterPro"/>
</dbReference>
<dbReference type="SUPFAM" id="SSF52540">
    <property type="entry name" value="P-loop containing nucleoside triphosphate hydrolases"/>
    <property type="match status" value="1"/>
</dbReference>
<evidence type="ECO:0000313" key="2">
    <source>
        <dbReference type="EMBL" id="OIR24426.1"/>
    </source>
</evidence>
<name>A0A1J5TUD3_9GAMM</name>
<reference evidence="3" key="1">
    <citation type="submission" date="2016-09" db="EMBL/GenBank/DDBJ databases">
        <title>Genome Sequence of Bathymodiolus thermophilus sulfur-oxidizing gill endosymbiont.</title>
        <authorList>
            <person name="Ponnudurai R."/>
            <person name="Kleiner M."/>
            <person name="Sayavedra L."/>
            <person name="Thuermer A."/>
            <person name="Felbeck H."/>
            <person name="Schlueter R."/>
            <person name="Schweder T."/>
            <person name="Markert S."/>
        </authorList>
    </citation>
    <scope>NUCLEOTIDE SEQUENCE [LARGE SCALE GENOMIC DNA]</scope>
    <source>
        <strain evidence="3">BAT/CrabSpa'14</strain>
    </source>
</reference>
<dbReference type="Pfam" id="PF13304">
    <property type="entry name" value="AAA_21"/>
    <property type="match status" value="1"/>
</dbReference>
<accession>A0A1J5TUD3</accession>